<dbReference type="Proteomes" id="UP001500928">
    <property type="component" value="Unassembled WGS sequence"/>
</dbReference>
<sequence length="302" mass="31593">MDFDEARAVFCQPRTGPVAAPTAAPTPARRLRDAVEPLAMVTVWSGPAADASAAAGLDFLGGYVGGRASVLGDVDGAVVAAAFAVFEPDLVGGLWDQARASCPVAELRALRERAGTEALRTVLADVDEAEIDTVVTALRAGLDTADPMGRPLFAGMSRMPWPAAPHGRLWHAVTLLREHRGDSHVAACVAAGLDGIEANILTELRVGFALLEYTSTRGWSAEVMDAAIARLRGRGLLEGDALSAAGRRVRDGVEDATDRAQQSVVDALGDGLDRTVATLGAWAEPVLAHGWFPPDPYKRAAG</sequence>
<dbReference type="InterPro" id="IPR054058">
    <property type="entry name" value="HTH_67"/>
</dbReference>
<keyword evidence="2" id="KW-1185">Reference proteome</keyword>
<dbReference type="EMBL" id="BAABHO010000036">
    <property type="protein sequence ID" value="GAA4800103.1"/>
    <property type="molecule type" value="Genomic_DNA"/>
</dbReference>
<dbReference type="NCBIfam" id="NF047719">
    <property type="entry name" value="SCO6745_fam_HTH"/>
    <property type="match status" value="1"/>
</dbReference>
<name>A0ABP9BSZ6_9PSEU</name>
<comment type="caution">
    <text evidence="1">The sequence shown here is derived from an EMBL/GenBank/DDBJ whole genome shotgun (WGS) entry which is preliminary data.</text>
</comment>
<gene>
    <name evidence="1" type="ORF">GCM10023200_41230</name>
</gene>
<evidence type="ECO:0000313" key="2">
    <source>
        <dbReference type="Proteomes" id="UP001500928"/>
    </source>
</evidence>
<dbReference type="Pfam" id="PF21863">
    <property type="entry name" value="HTH_67"/>
    <property type="match status" value="1"/>
</dbReference>
<evidence type="ECO:0008006" key="3">
    <source>
        <dbReference type="Google" id="ProtNLM"/>
    </source>
</evidence>
<organism evidence="1 2">
    <name type="scientific">Actinomycetospora chlora</name>
    <dbReference type="NCBI Taxonomy" id="663608"/>
    <lineage>
        <taxon>Bacteria</taxon>
        <taxon>Bacillati</taxon>
        <taxon>Actinomycetota</taxon>
        <taxon>Actinomycetes</taxon>
        <taxon>Pseudonocardiales</taxon>
        <taxon>Pseudonocardiaceae</taxon>
        <taxon>Actinomycetospora</taxon>
    </lineage>
</organism>
<dbReference type="RefSeq" id="WP_345419518.1">
    <property type="nucleotide sequence ID" value="NZ_BAABHO010000036.1"/>
</dbReference>
<proteinExistence type="predicted"/>
<accession>A0ABP9BSZ6</accession>
<protein>
    <recommendedName>
        <fullName evidence="3">SalK</fullName>
    </recommendedName>
</protein>
<evidence type="ECO:0000313" key="1">
    <source>
        <dbReference type="EMBL" id="GAA4800103.1"/>
    </source>
</evidence>
<reference evidence="2" key="1">
    <citation type="journal article" date="2019" name="Int. J. Syst. Evol. Microbiol.">
        <title>The Global Catalogue of Microorganisms (GCM) 10K type strain sequencing project: providing services to taxonomists for standard genome sequencing and annotation.</title>
        <authorList>
            <consortium name="The Broad Institute Genomics Platform"/>
            <consortium name="The Broad Institute Genome Sequencing Center for Infectious Disease"/>
            <person name="Wu L."/>
            <person name="Ma J."/>
        </authorList>
    </citation>
    <scope>NUCLEOTIDE SEQUENCE [LARGE SCALE GENOMIC DNA]</scope>
    <source>
        <strain evidence="2">JCM 17979</strain>
    </source>
</reference>